<keyword evidence="3" id="KW-1185">Reference proteome</keyword>
<proteinExistence type="predicted"/>
<dbReference type="Gene3D" id="3.10.129.10">
    <property type="entry name" value="Hotdog Thioesterase"/>
    <property type="match status" value="1"/>
</dbReference>
<evidence type="ECO:0000313" key="2">
    <source>
        <dbReference type="EMBL" id="ODB94380.1"/>
    </source>
</evidence>
<feature type="domain" description="Thioesterase putative" evidence="1">
    <location>
        <begin position="4"/>
        <end position="137"/>
    </location>
</feature>
<dbReference type="RefSeq" id="WP_069014801.1">
    <property type="nucleotide sequence ID" value="NZ_LVJW01000006.1"/>
</dbReference>
<accession>A0A1E2UJ78</accession>
<dbReference type="NCBIfam" id="TIGR02447">
    <property type="entry name" value="yiiD_Cterm"/>
    <property type="match status" value="1"/>
</dbReference>
<dbReference type="STRING" id="1818881.A3196_17755"/>
<name>A0A1E2UJ78_9GAMM</name>
<dbReference type="EMBL" id="LVJZ01000004">
    <property type="protein sequence ID" value="ODB94380.1"/>
    <property type="molecule type" value="Genomic_DNA"/>
</dbReference>
<dbReference type="AlphaFoldDB" id="A0A1E2UJ78"/>
<gene>
    <name evidence="2" type="ORF">A3196_17755</name>
</gene>
<comment type="caution">
    <text evidence="2">The sequence shown here is derived from an EMBL/GenBank/DDBJ whole genome shotgun (WGS) entry which is preliminary data.</text>
</comment>
<evidence type="ECO:0000313" key="3">
    <source>
        <dbReference type="Proteomes" id="UP000094849"/>
    </source>
</evidence>
<reference evidence="2 3" key="1">
    <citation type="submission" date="2016-03" db="EMBL/GenBank/DDBJ databases">
        <title>Chemosynthetic sulphur-oxidizing symbionts of marine invertebrate animals are capable of nitrogen fixation.</title>
        <authorList>
            <person name="Petersen J.M."/>
            <person name="Kemper A."/>
            <person name="Gruber-Vodicka H."/>
            <person name="Cardini U."/>
            <person name="Geest Mvander."/>
            <person name="Kleiner M."/>
            <person name="Bulgheresi S."/>
            <person name="Fussmann M."/>
            <person name="Herbold C."/>
            <person name="Seah B.K.B."/>
            <person name="Antony C.Paul."/>
            <person name="Liu D."/>
            <person name="Belitz A."/>
            <person name="Weber M."/>
        </authorList>
    </citation>
    <scope>NUCLEOTIDE SEQUENCE [LARGE SCALE GENOMIC DNA]</scope>
    <source>
        <strain evidence="2">G_D</strain>
    </source>
</reference>
<organism evidence="2 3">
    <name type="scientific">Candidatus Thiodiazotropha endoloripes</name>
    <dbReference type="NCBI Taxonomy" id="1818881"/>
    <lineage>
        <taxon>Bacteria</taxon>
        <taxon>Pseudomonadati</taxon>
        <taxon>Pseudomonadota</taxon>
        <taxon>Gammaproteobacteria</taxon>
        <taxon>Chromatiales</taxon>
        <taxon>Sedimenticolaceae</taxon>
        <taxon>Candidatus Thiodiazotropha</taxon>
    </lineage>
</organism>
<dbReference type="InterPro" id="IPR012660">
    <property type="entry name" value="YiiD_C"/>
</dbReference>
<evidence type="ECO:0000259" key="1">
    <source>
        <dbReference type="Pfam" id="PF09500"/>
    </source>
</evidence>
<sequence length="150" mass="16035">MNSSQLEQRIREGIPIAAEMAFRVSSLTDGGITVTGGGEQNHNVHGTAFAGSLYAIATLSAWGLVQSRLPEGAELVMARGEIEYRKPVIGDIVAHCNIERETFDSFLENLRLKGRARLKAVSVIESDGGVAAEFSGLLHARLREASGAVD</sequence>
<dbReference type="SUPFAM" id="SSF54637">
    <property type="entry name" value="Thioesterase/thiol ester dehydrase-isomerase"/>
    <property type="match status" value="1"/>
</dbReference>
<protein>
    <recommendedName>
        <fullName evidence="1">Thioesterase putative domain-containing protein</fullName>
    </recommendedName>
</protein>
<dbReference type="Proteomes" id="UP000094849">
    <property type="component" value="Unassembled WGS sequence"/>
</dbReference>
<dbReference type="Pfam" id="PF09500">
    <property type="entry name" value="YiiD_C"/>
    <property type="match status" value="1"/>
</dbReference>
<dbReference type="InterPro" id="IPR029069">
    <property type="entry name" value="HotDog_dom_sf"/>
</dbReference>